<evidence type="ECO:0000313" key="2">
    <source>
        <dbReference type="EMBL" id="KYD20026.1"/>
    </source>
</evidence>
<feature type="region of interest" description="Disordered" evidence="1">
    <location>
        <begin position="1"/>
        <end position="23"/>
    </location>
</feature>
<comment type="caution">
    <text evidence="2">The sequence shown here is derived from an EMBL/GenBank/DDBJ whole genome shotgun (WGS) entry which is preliminary data.</text>
</comment>
<sequence length="44" mass="4782">MVLRPESPRPVSGKTPSLPVSGQPLFPYRAFLQNAAEKAGDKED</sequence>
<gene>
    <name evidence="2" type="ORF">B4135_0925</name>
</gene>
<name>A0A150M6M4_9BACI</name>
<proteinExistence type="predicted"/>
<evidence type="ECO:0000313" key="3">
    <source>
        <dbReference type="Proteomes" id="UP000075683"/>
    </source>
</evidence>
<evidence type="ECO:0000256" key="1">
    <source>
        <dbReference type="SAM" id="MobiDB-lite"/>
    </source>
</evidence>
<dbReference type="Proteomes" id="UP000075683">
    <property type="component" value="Unassembled WGS sequence"/>
</dbReference>
<dbReference type="EMBL" id="LQYT01000037">
    <property type="protein sequence ID" value="KYD20026.1"/>
    <property type="molecule type" value="Genomic_DNA"/>
</dbReference>
<accession>A0A150M6M4</accession>
<dbReference type="STRING" id="301148.B4135_0925"/>
<protein>
    <submittedName>
        <fullName evidence="2">Uncharacterized protein</fullName>
    </submittedName>
</protein>
<organism evidence="2 3">
    <name type="scientific">Caldibacillus debilis</name>
    <dbReference type="NCBI Taxonomy" id="301148"/>
    <lineage>
        <taxon>Bacteria</taxon>
        <taxon>Bacillati</taxon>
        <taxon>Bacillota</taxon>
        <taxon>Bacilli</taxon>
        <taxon>Bacillales</taxon>
        <taxon>Bacillaceae</taxon>
        <taxon>Caldibacillus</taxon>
    </lineage>
</organism>
<dbReference type="AlphaFoldDB" id="A0A150M6M4"/>
<reference evidence="2 3" key="1">
    <citation type="submission" date="2016-01" db="EMBL/GenBank/DDBJ databases">
        <title>Draft Genome Sequences of Seven Thermophilic Sporeformers Isolated from Foods.</title>
        <authorList>
            <person name="Berendsen E.M."/>
            <person name="Wells-Bennik M.H."/>
            <person name="Krawcyk A.O."/>
            <person name="De Jong A."/>
            <person name="Holsappel S."/>
            <person name="Eijlander R.T."/>
            <person name="Kuipers O.P."/>
        </authorList>
    </citation>
    <scope>NUCLEOTIDE SEQUENCE [LARGE SCALE GENOMIC DNA]</scope>
    <source>
        <strain evidence="2 3">B4135</strain>
    </source>
</reference>